<dbReference type="EMBL" id="CP079216">
    <property type="protein sequence ID" value="QXT62249.1"/>
    <property type="molecule type" value="Genomic_DNA"/>
</dbReference>
<organism evidence="2 3">
    <name type="scientific">Tessaracoccus palaemonis</name>
    <dbReference type="NCBI Taxonomy" id="2829499"/>
    <lineage>
        <taxon>Bacteria</taxon>
        <taxon>Bacillati</taxon>
        <taxon>Actinomycetota</taxon>
        <taxon>Actinomycetes</taxon>
        <taxon>Propionibacteriales</taxon>
        <taxon>Propionibacteriaceae</taxon>
        <taxon>Tessaracoccus</taxon>
    </lineage>
</organism>
<keyword evidence="1" id="KW-0472">Membrane</keyword>
<name>A0ABX8SM51_9ACTN</name>
<dbReference type="Pfam" id="PF09604">
    <property type="entry name" value="Potass_KdpF"/>
    <property type="match status" value="1"/>
</dbReference>
<keyword evidence="3" id="KW-1185">Reference proteome</keyword>
<accession>A0ABX8SM51</accession>
<dbReference type="Proteomes" id="UP000824504">
    <property type="component" value="Chromosome"/>
</dbReference>
<protein>
    <submittedName>
        <fullName evidence="2">Potassium-transporting ATPase subunit F</fullName>
    </submittedName>
</protein>
<reference evidence="2 3" key="1">
    <citation type="submission" date="2021-07" db="EMBL/GenBank/DDBJ databases">
        <title>complete genome sequencing of Tessaracoccus sp.J1M15.</title>
        <authorList>
            <person name="Bae J.-W."/>
            <person name="Kim D.-y."/>
        </authorList>
    </citation>
    <scope>NUCLEOTIDE SEQUENCE [LARGE SCALE GENOMIC DNA]</scope>
    <source>
        <strain evidence="2 3">J1M15</strain>
    </source>
</reference>
<feature type="transmembrane region" description="Helical" evidence="1">
    <location>
        <begin position="6"/>
        <end position="24"/>
    </location>
</feature>
<evidence type="ECO:0000313" key="2">
    <source>
        <dbReference type="EMBL" id="QXT62249.1"/>
    </source>
</evidence>
<sequence length="29" mass="3191">MIIMEFLAAALGVAAVVYLLIALVRPERF</sequence>
<evidence type="ECO:0000256" key="1">
    <source>
        <dbReference type="SAM" id="Phobius"/>
    </source>
</evidence>
<proteinExistence type="predicted"/>
<dbReference type="InterPro" id="IPR011726">
    <property type="entry name" value="KdpF"/>
</dbReference>
<keyword evidence="1" id="KW-1133">Transmembrane helix</keyword>
<evidence type="ECO:0000313" key="3">
    <source>
        <dbReference type="Proteomes" id="UP000824504"/>
    </source>
</evidence>
<keyword evidence="1" id="KW-0812">Transmembrane</keyword>
<gene>
    <name evidence="2" type="ORF">KDB89_10825</name>
</gene>